<protein>
    <submittedName>
        <fullName evidence="1">Uncharacterized protein</fullName>
    </submittedName>
</protein>
<feature type="non-terminal residue" evidence="1">
    <location>
        <position position="275"/>
    </location>
</feature>
<dbReference type="AlphaFoldDB" id="A0A4Q9PHA0"/>
<proteinExistence type="predicted"/>
<sequence length="275" mass="29808">PKERHLRRNMFLQGWSAKKRAAKDIPAELRGMMAVAEKYHLQANALAPSRNILRAMPMWDHVRANKSALRQACNSSIQTVQCLKANHGLLTVGEFADLAELWSDGAHESLDDLCECGICKAVRDASGCVCPMSCMSRANRIINALPARWDPRGVLPEDYEDNVSEVGPVEGDKMEFDRRVTTRGTISNVLRIFTDGTPPCGDRMDVSVNETASELVVATMGSVWQEGNSEPAAGAGIFVSNDHPLNRSIRLPASLNPTGLSGGLAVTLLAALNAD</sequence>
<dbReference type="Proteomes" id="UP000292082">
    <property type="component" value="Unassembled WGS sequence"/>
</dbReference>
<feature type="non-terminal residue" evidence="1">
    <location>
        <position position="1"/>
    </location>
</feature>
<keyword evidence="2" id="KW-1185">Reference proteome</keyword>
<organism evidence="1 2">
    <name type="scientific">Dichomitus squalens</name>
    <dbReference type="NCBI Taxonomy" id="114155"/>
    <lineage>
        <taxon>Eukaryota</taxon>
        <taxon>Fungi</taxon>
        <taxon>Dikarya</taxon>
        <taxon>Basidiomycota</taxon>
        <taxon>Agaricomycotina</taxon>
        <taxon>Agaricomycetes</taxon>
        <taxon>Polyporales</taxon>
        <taxon>Polyporaceae</taxon>
        <taxon>Dichomitus</taxon>
    </lineage>
</organism>
<evidence type="ECO:0000313" key="2">
    <source>
        <dbReference type="Proteomes" id="UP000292082"/>
    </source>
</evidence>
<reference evidence="1 2" key="1">
    <citation type="submission" date="2019-01" db="EMBL/GenBank/DDBJ databases">
        <title>Draft genome sequences of three monokaryotic isolates of the white-rot basidiomycete fungus Dichomitus squalens.</title>
        <authorList>
            <consortium name="DOE Joint Genome Institute"/>
            <person name="Lopez S.C."/>
            <person name="Andreopoulos B."/>
            <person name="Pangilinan J."/>
            <person name="Lipzen A."/>
            <person name="Riley R."/>
            <person name="Ahrendt S."/>
            <person name="Ng V."/>
            <person name="Barry K."/>
            <person name="Daum C."/>
            <person name="Grigoriev I.V."/>
            <person name="Hilden K.S."/>
            <person name="Makela M.R."/>
            <person name="de Vries R.P."/>
        </authorList>
    </citation>
    <scope>NUCLEOTIDE SEQUENCE [LARGE SCALE GENOMIC DNA]</scope>
    <source>
        <strain evidence="1 2">CBS 464.89</strain>
    </source>
</reference>
<dbReference type="EMBL" id="ML145235">
    <property type="protein sequence ID" value="TBU52821.1"/>
    <property type="molecule type" value="Genomic_DNA"/>
</dbReference>
<accession>A0A4Q9PHA0</accession>
<name>A0A4Q9PHA0_9APHY</name>
<evidence type="ECO:0000313" key="1">
    <source>
        <dbReference type="EMBL" id="TBU52821.1"/>
    </source>
</evidence>
<gene>
    <name evidence="1" type="ORF">BD310DRAFT_786291</name>
</gene>